<keyword evidence="1" id="KW-0812">Transmembrane</keyword>
<evidence type="ECO:0000313" key="2">
    <source>
        <dbReference type="EMBL" id="BBK25988.1"/>
    </source>
</evidence>
<dbReference type="OrthoDB" id="9816361at2"/>
<feature type="transmembrane region" description="Helical" evidence="1">
    <location>
        <begin position="38"/>
        <end position="53"/>
    </location>
</feature>
<gene>
    <name evidence="2" type="ORF">Dia5BBH33_19230</name>
</gene>
<reference evidence="3" key="1">
    <citation type="submission" date="2019-05" db="EMBL/GenBank/DDBJ databases">
        <title>Complete genome sequencing of Dialister sp. strain 5BBH33.</title>
        <authorList>
            <person name="Sakamoto M."/>
            <person name="Murakami T."/>
            <person name="Mori H."/>
        </authorList>
    </citation>
    <scope>NUCLEOTIDE SEQUENCE [LARGE SCALE GENOMIC DNA]</scope>
    <source>
        <strain evidence="3">5BBH33</strain>
    </source>
</reference>
<dbReference type="RefSeq" id="WP_022383193.1">
    <property type="nucleotide sequence ID" value="NZ_AP019697.1"/>
</dbReference>
<dbReference type="AlphaFoldDB" id="A0A8D5A305"/>
<dbReference type="GeneID" id="92717130"/>
<organism evidence="2 3">
    <name type="scientific">Dialister hominis</name>
    <dbReference type="NCBI Taxonomy" id="2582419"/>
    <lineage>
        <taxon>Bacteria</taxon>
        <taxon>Bacillati</taxon>
        <taxon>Bacillota</taxon>
        <taxon>Negativicutes</taxon>
        <taxon>Veillonellales</taxon>
        <taxon>Veillonellaceae</taxon>
        <taxon>Dialister</taxon>
    </lineage>
</organism>
<keyword evidence="1" id="KW-1133">Transmembrane helix</keyword>
<feature type="transmembrane region" description="Helical" evidence="1">
    <location>
        <begin position="65"/>
        <end position="83"/>
    </location>
</feature>
<protein>
    <recommendedName>
        <fullName evidence="4">TM2 domain-containing protein</fullName>
    </recommendedName>
</protein>
<dbReference type="Proteomes" id="UP000320585">
    <property type="component" value="Chromosome"/>
</dbReference>
<name>A0A8D5A305_9FIRM</name>
<accession>A0A8D5A305</accession>
<keyword evidence="3" id="KW-1185">Reference proteome</keyword>
<evidence type="ECO:0000256" key="1">
    <source>
        <dbReference type="SAM" id="Phobius"/>
    </source>
</evidence>
<sequence>MQQDTGIDPDSLRVLSMLSEKQRDCALTLYANREKKKSLAYVFWIVGAVYYFYLDRPARNTVLWILWFVIVGFVWWIVDLFHIGRMVEERNKEVIEECMREAVRIYPDPVSMSPENVVTIDNEV</sequence>
<keyword evidence="1" id="KW-0472">Membrane</keyword>
<evidence type="ECO:0008006" key="4">
    <source>
        <dbReference type="Google" id="ProtNLM"/>
    </source>
</evidence>
<evidence type="ECO:0000313" key="3">
    <source>
        <dbReference type="Proteomes" id="UP000320585"/>
    </source>
</evidence>
<dbReference type="KEGG" id="dho:Dia5BBH33_19230"/>
<dbReference type="EMBL" id="AP019697">
    <property type="protein sequence ID" value="BBK25988.1"/>
    <property type="molecule type" value="Genomic_DNA"/>
</dbReference>
<proteinExistence type="predicted"/>